<accession>A0A953NBC8</accession>
<dbReference type="RefSeq" id="WP_259660553.1">
    <property type="nucleotide sequence ID" value="NZ_JAHXRI010000006.1"/>
</dbReference>
<evidence type="ECO:0008006" key="4">
    <source>
        <dbReference type="Google" id="ProtNLM"/>
    </source>
</evidence>
<reference evidence="2" key="1">
    <citation type="submission" date="2021-07" db="EMBL/GenBank/DDBJ databases">
        <title>New genus and species of the family Alcaligenaceae.</title>
        <authorList>
            <person name="Hahn M.W."/>
        </authorList>
    </citation>
    <scope>NUCLEOTIDE SEQUENCE</scope>
    <source>
        <strain evidence="2">LF4-65</strain>
    </source>
</reference>
<evidence type="ECO:0000313" key="3">
    <source>
        <dbReference type="Proteomes" id="UP000739565"/>
    </source>
</evidence>
<gene>
    <name evidence="2" type="ORF">KZZ10_05835</name>
</gene>
<feature type="transmembrane region" description="Helical" evidence="1">
    <location>
        <begin position="15"/>
        <end position="32"/>
    </location>
</feature>
<keyword evidence="1" id="KW-0472">Membrane</keyword>
<dbReference type="AlphaFoldDB" id="A0A953NBC8"/>
<name>A0A953NBC8_9BURK</name>
<proteinExistence type="predicted"/>
<protein>
    <recommendedName>
        <fullName evidence="4">SxtJ</fullName>
    </recommendedName>
</protein>
<feature type="transmembrane region" description="Helical" evidence="1">
    <location>
        <begin position="79"/>
        <end position="104"/>
    </location>
</feature>
<evidence type="ECO:0000256" key="1">
    <source>
        <dbReference type="SAM" id="Phobius"/>
    </source>
</evidence>
<dbReference type="Proteomes" id="UP000739565">
    <property type="component" value="Unassembled WGS sequence"/>
</dbReference>
<organism evidence="2 3">
    <name type="scientific">Zwartia hollandica</name>
    <dbReference type="NCBI Taxonomy" id="324606"/>
    <lineage>
        <taxon>Bacteria</taxon>
        <taxon>Pseudomonadati</taxon>
        <taxon>Pseudomonadota</taxon>
        <taxon>Betaproteobacteria</taxon>
        <taxon>Burkholderiales</taxon>
        <taxon>Alcaligenaceae</taxon>
        <taxon>Zwartia</taxon>
    </lineage>
</organism>
<keyword evidence="1" id="KW-1133">Transmembrane helix</keyword>
<comment type="caution">
    <text evidence="2">The sequence shown here is derived from an EMBL/GenBank/DDBJ whole genome shotgun (WGS) entry which is preliminary data.</text>
</comment>
<dbReference type="InterPro" id="IPR045781">
    <property type="entry name" value="SxtJ"/>
</dbReference>
<sequence>MNSNKSPVLPSERSFGLLFAVVCAGLAAYGWFLGGWGRLIVSALVIGAVAFVFFAFVFSKVLRPLNWLWYQLGQLLGKLVSPIVLGSIFFLLLTPVSLVTRMFGRDELRLKKNKGQQSFWIERSPPGPEPTSFKNQF</sequence>
<dbReference type="EMBL" id="JAHXRI010000006">
    <property type="protein sequence ID" value="MBZ1350160.1"/>
    <property type="molecule type" value="Genomic_DNA"/>
</dbReference>
<keyword evidence="1" id="KW-0812">Transmembrane</keyword>
<feature type="transmembrane region" description="Helical" evidence="1">
    <location>
        <begin position="39"/>
        <end position="59"/>
    </location>
</feature>
<keyword evidence="3" id="KW-1185">Reference proteome</keyword>
<dbReference type="Pfam" id="PF19588">
    <property type="entry name" value="SxtJ"/>
    <property type="match status" value="1"/>
</dbReference>
<evidence type="ECO:0000313" key="2">
    <source>
        <dbReference type="EMBL" id="MBZ1350160.1"/>
    </source>
</evidence>